<feature type="transmembrane region" description="Helical" evidence="1">
    <location>
        <begin position="91"/>
        <end position="115"/>
    </location>
</feature>
<dbReference type="Proteomes" id="UP001303046">
    <property type="component" value="Unassembled WGS sequence"/>
</dbReference>
<dbReference type="PANTHER" id="PTHR22943">
    <property type="entry name" value="7-TRANSMEMBRANE DOMAIN RECEPTOR C.ELEGANS"/>
    <property type="match status" value="1"/>
</dbReference>
<feature type="transmembrane region" description="Helical" evidence="1">
    <location>
        <begin position="52"/>
        <end position="71"/>
    </location>
</feature>
<evidence type="ECO:0000256" key="1">
    <source>
        <dbReference type="SAM" id="Phobius"/>
    </source>
</evidence>
<feature type="transmembrane region" description="Helical" evidence="1">
    <location>
        <begin position="127"/>
        <end position="148"/>
    </location>
</feature>
<reference evidence="2 3" key="1">
    <citation type="submission" date="2023-08" db="EMBL/GenBank/DDBJ databases">
        <title>A Necator americanus chromosomal reference genome.</title>
        <authorList>
            <person name="Ilik V."/>
            <person name="Petrzelkova K.J."/>
            <person name="Pardy F."/>
            <person name="Fuh T."/>
            <person name="Niatou-Singa F.S."/>
            <person name="Gouil Q."/>
            <person name="Baker L."/>
            <person name="Ritchie M.E."/>
            <person name="Jex A.R."/>
            <person name="Gazzola D."/>
            <person name="Li H."/>
            <person name="Toshio Fujiwara R."/>
            <person name="Zhan B."/>
            <person name="Aroian R.V."/>
            <person name="Pafco B."/>
            <person name="Schwarz E.M."/>
        </authorList>
    </citation>
    <scope>NUCLEOTIDE SEQUENCE [LARGE SCALE GENOMIC DNA]</scope>
    <source>
        <strain evidence="2 3">Aroian</strain>
        <tissue evidence="2">Whole animal</tissue>
    </source>
</reference>
<evidence type="ECO:0000313" key="3">
    <source>
        <dbReference type="Proteomes" id="UP001303046"/>
    </source>
</evidence>
<dbReference type="EMBL" id="JAVFWL010000002">
    <property type="protein sequence ID" value="KAK6732478.1"/>
    <property type="molecule type" value="Genomic_DNA"/>
</dbReference>
<keyword evidence="1" id="KW-1133">Transmembrane helix</keyword>
<name>A0ABR1C1R2_NECAM</name>
<proteinExistence type="predicted"/>
<dbReference type="SUPFAM" id="SSF81321">
    <property type="entry name" value="Family A G protein-coupled receptor-like"/>
    <property type="match status" value="1"/>
</dbReference>
<evidence type="ECO:0008006" key="4">
    <source>
        <dbReference type="Google" id="ProtNLM"/>
    </source>
</evidence>
<evidence type="ECO:0000313" key="2">
    <source>
        <dbReference type="EMBL" id="KAK6732478.1"/>
    </source>
</evidence>
<sequence>MCGNFREPSFYASINSTALEISGVSLDEAGFAGYKINANIGKMALFILYENGSILFVLLLVNCFCAAKITYTLKKSSISKHVKKYHGQMFLLLLLQTACPAILMQAPVCLMYVMLFTDTSSTATETIVIGILLALFPVFDPIIIIVFLKDYRNFILSKISSGRFQWLPSQSRQSRHQTFIGD</sequence>
<organism evidence="2 3">
    <name type="scientific">Necator americanus</name>
    <name type="common">Human hookworm</name>
    <dbReference type="NCBI Taxonomy" id="51031"/>
    <lineage>
        <taxon>Eukaryota</taxon>
        <taxon>Metazoa</taxon>
        <taxon>Ecdysozoa</taxon>
        <taxon>Nematoda</taxon>
        <taxon>Chromadorea</taxon>
        <taxon>Rhabditida</taxon>
        <taxon>Rhabditina</taxon>
        <taxon>Rhabditomorpha</taxon>
        <taxon>Strongyloidea</taxon>
        <taxon>Ancylostomatidae</taxon>
        <taxon>Bunostominae</taxon>
        <taxon>Necator</taxon>
    </lineage>
</organism>
<dbReference type="InterPro" id="IPR019428">
    <property type="entry name" value="7TM_GPCR_serpentine_rcpt_Str"/>
</dbReference>
<protein>
    <recommendedName>
        <fullName evidence="4">7TM GPCR serpentine receptor class x (Srx) domain-containing protein</fullName>
    </recommendedName>
</protein>
<keyword evidence="3" id="KW-1185">Reference proteome</keyword>
<keyword evidence="1" id="KW-0812">Transmembrane</keyword>
<dbReference type="PANTHER" id="PTHR22943:SF248">
    <property type="entry name" value="SEVEN TM RECEPTOR"/>
    <property type="match status" value="1"/>
</dbReference>
<dbReference type="Pfam" id="PF10326">
    <property type="entry name" value="7TM_GPCR_Str"/>
    <property type="match status" value="1"/>
</dbReference>
<gene>
    <name evidence="2" type="primary">Necator_chrII.g4494</name>
    <name evidence="2" type="ORF">RB195_016702</name>
</gene>
<accession>A0ABR1C1R2</accession>
<keyword evidence="1" id="KW-0472">Membrane</keyword>
<dbReference type="Gene3D" id="1.20.1070.10">
    <property type="entry name" value="Rhodopsin 7-helix transmembrane proteins"/>
    <property type="match status" value="1"/>
</dbReference>
<comment type="caution">
    <text evidence="2">The sequence shown here is derived from an EMBL/GenBank/DDBJ whole genome shotgun (WGS) entry which is preliminary data.</text>
</comment>